<evidence type="ECO:0000256" key="1">
    <source>
        <dbReference type="SAM" id="Phobius"/>
    </source>
</evidence>
<keyword evidence="3" id="KW-1185">Reference proteome</keyword>
<sequence length="91" mass="10270">MVVLKEIKTKDYLKGTKAARGLYYFAAGMIGLTALLGIPLYLSAIAGRPEALEKKRAAEEAKREQASQYLQLQGMLYEKLETPEKRNETQY</sequence>
<organism evidence="2 3">
    <name type="scientific">Plakobranchus ocellatus</name>
    <dbReference type="NCBI Taxonomy" id="259542"/>
    <lineage>
        <taxon>Eukaryota</taxon>
        <taxon>Metazoa</taxon>
        <taxon>Spiralia</taxon>
        <taxon>Lophotrochozoa</taxon>
        <taxon>Mollusca</taxon>
        <taxon>Gastropoda</taxon>
        <taxon>Heterobranchia</taxon>
        <taxon>Euthyneura</taxon>
        <taxon>Panpulmonata</taxon>
        <taxon>Sacoglossa</taxon>
        <taxon>Placobranchoidea</taxon>
        <taxon>Plakobranchidae</taxon>
        <taxon>Plakobranchus</taxon>
    </lineage>
</organism>
<dbReference type="AlphaFoldDB" id="A0AAV3Y9B2"/>
<evidence type="ECO:0000313" key="2">
    <source>
        <dbReference type="EMBL" id="GFN79528.1"/>
    </source>
</evidence>
<proteinExistence type="predicted"/>
<evidence type="ECO:0000313" key="3">
    <source>
        <dbReference type="Proteomes" id="UP000735302"/>
    </source>
</evidence>
<accession>A0AAV3Y9B2</accession>
<keyword evidence="1" id="KW-0472">Membrane</keyword>
<protein>
    <submittedName>
        <fullName evidence="2">Uncharacterized protein</fullName>
    </submittedName>
</protein>
<dbReference type="Proteomes" id="UP000735302">
    <property type="component" value="Unassembled WGS sequence"/>
</dbReference>
<reference evidence="2 3" key="1">
    <citation type="journal article" date="2021" name="Elife">
        <title>Chloroplast acquisition without the gene transfer in kleptoplastic sea slugs, Plakobranchus ocellatus.</title>
        <authorList>
            <person name="Maeda T."/>
            <person name="Takahashi S."/>
            <person name="Yoshida T."/>
            <person name="Shimamura S."/>
            <person name="Takaki Y."/>
            <person name="Nagai Y."/>
            <person name="Toyoda A."/>
            <person name="Suzuki Y."/>
            <person name="Arimoto A."/>
            <person name="Ishii H."/>
            <person name="Satoh N."/>
            <person name="Nishiyama T."/>
            <person name="Hasebe M."/>
            <person name="Maruyama T."/>
            <person name="Minagawa J."/>
            <person name="Obokata J."/>
            <person name="Shigenobu S."/>
        </authorList>
    </citation>
    <scope>NUCLEOTIDE SEQUENCE [LARGE SCALE GENOMIC DNA]</scope>
</reference>
<keyword evidence="1" id="KW-1133">Transmembrane helix</keyword>
<keyword evidence="1" id="KW-0812">Transmembrane</keyword>
<dbReference type="EMBL" id="BLXT01000663">
    <property type="protein sequence ID" value="GFN79528.1"/>
    <property type="molecule type" value="Genomic_DNA"/>
</dbReference>
<comment type="caution">
    <text evidence="2">The sequence shown here is derived from an EMBL/GenBank/DDBJ whole genome shotgun (WGS) entry which is preliminary data.</text>
</comment>
<gene>
    <name evidence="2" type="ORF">PoB_000603400</name>
</gene>
<name>A0AAV3Y9B2_9GAST</name>
<feature type="transmembrane region" description="Helical" evidence="1">
    <location>
        <begin position="21"/>
        <end position="42"/>
    </location>
</feature>